<dbReference type="NCBIfam" id="TIGR00035">
    <property type="entry name" value="asp_race"/>
    <property type="match status" value="1"/>
</dbReference>
<dbReference type="InterPro" id="IPR015942">
    <property type="entry name" value="Asp/Glu/hydantoin_racemase"/>
</dbReference>
<dbReference type="RefSeq" id="WP_092616461.1">
    <property type="nucleotide sequence ID" value="NZ_FMYK01000002.1"/>
</dbReference>
<name>A0A1G6HEJ4_9GAMM</name>
<evidence type="ECO:0000313" key="4">
    <source>
        <dbReference type="Proteomes" id="UP000242317"/>
    </source>
</evidence>
<protein>
    <submittedName>
        <fullName evidence="3">Aspartate racemase</fullName>
    </submittedName>
</protein>
<dbReference type="Pfam" id="PF01177">
    <property type="entry name" value="Asp_Glu_race"/>
    <property type="match status" value="1"/>
</dbReference>
<reference evidence="4" key="1">
    <citation type="submission" date="2016-09" db="EMBL/GenBank/DDBJ databases">
        <authorList>
            <person name="Varghese N."/>
            <person name="Submissions S."/>
        </authorList>
    </citation>
    <scope>NUCLEOTIDE SEQUENCE [LARGE SCALE GENOMIC DNA]</scope>
    <source>
        <strain evidence="4">ANC 3699</strain>
    </source>
</reference>
<dbReference type="Proteomes" id="UP000242317">
    <property type="component" value="Unassembled WGS sequence"/>
</dbReference>
<keyword evidence="2" id="KW-0413">Isomerase</keyword>
<keyword evidence="4" id="KW-1185">Reference proteome</keyword>
<gene>
    <name evidence="3" type="ORF">SAMN05421749_102145</name>
</gene>
<dbReference type="GO" id="GO:0047661">
    <property type="term" value="F:amino-acid racemase activity"/>
    <property type="evidence" value="ECO:0007669"/>
    <property type="project" value="InterPro"/>
</dbReference>
<dbReference type="PROSITE" id="PS00923">
    <property type="entry name" value="ASP_GLU_RACEMASE_1"/>
    <property type="match status" value="1"/>
</dbReference>
<evidence type="ECO:0000256" key="2">
    <source>
        <dbReference type="ARBA" id="ARBA00023235"/>
    </source>
</evidence>
<evidence type="ECO:0000256" key="1">
    <source>
        <dbReference type="ARBA" id="ARBA00007847"/>
    </source>
</evidence>
<dbReference type="SUPFAM" id="SSF53681">
    <property type="entry name" value="Aspartate/glutamate racemase"/>
    <property type="match status" value="2"/>
</dbReference>
<accession>A0A1G6HEJ4</accession>
<organism evidence="3 4">
    <name type="scientific">Acinetobacter marinus</name>
    <dbReference type="NCBI Taxonomy" id="281375"/>
    <lineage>
        <taxon>Bacteria</taxon>
        <taxon>Pseudomonadati</taxon>
        <taxon>Pseudomonadota</taxon>
        <taxon>Gammaproteobacteria</taxon>
        <taxon>Moraxellales</taxon>
        <taxon>Moraxellaceae</taxon>
        <taxon>Acinetobacter</taxon>
    </lineage>
</organism>
<dbReference type="Gene3D" id="3.40.50.1860">
    <property type="match status" value="2"/>
</dbReference>
<dbReference type="PANTHER" id="PTHR21198:SF7">
    <property type="entry name" value="ASPARTATE-GLUTAMATE RACEMASE FAMILY"/>
    <property type="match status" value="1"/>
</dbReference>
<comment type="similarity">
    <text evidence="1">Belongs to the aspartate/glutamate racemases family.</text>
</comment>
<sequence>MKTIGLIGGMSWESTQLYYQFINRKVKQQLGGLNSAKVMINSVNFAEIAEYQQQNRWQDAGEALAENARQLQCADADMVLICANTMHKVYDQVQSAVDIPVLHMADCVAKAILQKNLNTVALLGTKYTMQLPFYRERLAMHGIQAMTPDEATQDQLHQIIYQELCLGIVNAESAKKFQSMIEDLTSQGAQGIILGCTELVLFIEQLALSTAIFDSAQIHAEAAVDLALGNANFSDFSFPKTPTTTT</sequence>
<dbReference type="PANTHER" id="PTHR21198">
    <property type="entry name" value="GLUTAMATE RACEMASE"/>
    <property type="match status" value="1"/>
</dbReference>
<proteinExistence type="inferred from homology"/>
<dbReference type="InterPro" id="IPR004380">
    <property type="entry name" value="Asp_race"/>
</dbReference>
<dbReference type="EMBL" id="FMYK01000002">
    <property type="protein sequence ID" value="SDB92528.1"/>
    <property type="molecule type" value="Genomic_DNA"/>
</dbReference>
<dbReference type="InterPro" id="IPR018187">
    <property type="entry name" value="Asp/Glu_racemase_AS_1"/>
</dbReference>
<evidence type="ECO:0000313" key="3">
    <source>
        <dbReference type="EMBL" id="SDB92528.1"/>
    </source>
</evidence>
<dbReference type="AlphaFoldDB" id="A0A1G6HEJ4"/>
<dbReference type="InterPro" id="IPR001920">
    <property type="entry name" value="Asp/Glu_race"/>
</dbReference>
<dbReference type="OrthoDB" id="9803739at2"/>